<evidence type="ECO:0000313" key="2">
    <source>
        <dbReference type="EMBL" id="KAG7562337.1"/>
    </source>
</evidence>
<evidence type="ECO:0000256" key="1">
    <source>
        <dbReference type="SAM" id="MobiDB-lite"/>
    </source>
</evidence>
<dbReference type="EMBL" id="JABELV010000034">
    <property type="protein sequence ID" value="KAG7562337.1"/>
    <property type="molecule type" value="Genomic_DNA"/>
</dbReference>
<reference evidence="2" key="1">
    <citation type="submission" date="2020-04" db="EMBL/GenBank/DDBJ databases">
        <title>Analysis of mating type loci in Filobasidium floriforme.</title>
        <authorList>
            <person name="Nowrousian M."/>
        </authorList>
    </citation>
    <scope>NUCLEOTIDE SEQUENCE</scope>
    <source>
        <strain evidence="2">CBS 6242</strain>
    </source>
</reference>
<organism evidence="2 3">
    <name type="scientific">Filobasidium floriforme</name>
    <dbReference type="NCBI Taxonomy" id="5210"/>
    <lineage>
        <taxon>Eukaryota</taxon>
        <taxon>Fungi</taxon>
        <taxon>Dikarya</taxon>
        <taxon>Basidiomycota</taxon>
        <taxon>Agaricomycotina</taxon>
        <taxon>Tremellomycetes</taxon>
        <taxon>Filobasidiales</taxon>
        <taxon>Filobasidiaceae</taxon>
        <taxon>Filobasidium</taxon>
    </lineage>
</organism>
<feature type="compositionally biased region" description="Pro residues" evidence="1">
    <location>
        <begin position="127"/>
        <end position="140"/>
    </location>
</feature>
<accession>A0A8K0NU78</accession>
<feature type="region of interest" description="Disordered" evidence="1">
    <location>
        <begin position="168"/>
        <end position="197"/>
    </location>
</feature>
<dbReference type="AlphaFoldDB" id="A0A8K0NU78"/>
<feature type="compositionally biased region" description="Polar residues" evidence="1">
    <location>
        <begin position="176"/>
        <end position="197"/>
    </location>
</feature>
<feature type="region of interest" description="Disordered" evidence="1">
    <location>
        <begin position="1"/>
        <end position="23"/>
    </location>
</feature>
<feature type="region of interest" description="Disordered" evidence="1">
    <location>
        <begin position="46"/>
        <end position="144"/>
    </location>
</feature>
<feature type="region of interest" description="Disordered" evidence="1">
    <location>
        <begin position="213"/>
        <end position="252"/>
    </location>
</feature>
<sequence length="642" mass="71334">MPPGLLEMSELTRPLESGHDAGLVSSVPISQEFRFASIYEEVKRIRDQTTQNDAPKSSWQAERPQMTGPLQPTFLGKPLFGNTESRSSSISSLHHPQPEYHPAGRPTLDVFESLSDVDPKGLEPFHILPPPPPPPPPPSPTSWYRHAKAPIHSRPDILRYDQVTLGPPFSLRDPQKLTNTPTRDSTSCGLQTPTKFTPKQDRKLDVMFETGMERPDSPWSADSGIEISPPRPVKPRSKPIGGPGPGDGKRTRDFEVELRLEFDEGVGWIEEDERTWRATFGSPDLGGIYGKDIGSEGEITIEVEEWCPGGEACRHYDDLVTTVPQHEPYGWIPMTPPGEFGGLARDYPQYESGFTVGGKEGIVLPDAIIEPDTPSARGPLPLQPPANLQSTIPSQTIPIPLHHMKRTACPSYPLEPLFDPFNPPPSGFVHPDFLPLPLSLGAPMLLHSPGLSPRPLSFEKYLYLQDHYSYNDPLLGKKGAWKCSLCGCGSREPLGFVRSGPWETPVEISELGMPSNRIMLSRLGFEVDLKKDERLAERRYARTQRGQGHELVKRGRLRSVDPRPNPNYIKLGPRRIVDTAEKEVPTSKVTLNEVTERPSTPCDTIEVDLGANCGRHARRHSSQGIVSARIECDLEVEDEDRD</sequence>
<name>A0A8K0NU78_9TREE</name>
<dbReference type="Proteomes" id="UP000812966">
    <property type="component" value="Unassembled WGS sequence"/>
</dbReference>
<keyword evidence="3" id="KW-1185">Reference proteome</keyword>
<comment type="caution">
    <text evidence="2">The sequence shown here is derived from an EMBL/GenBank/DDBJ whole genome shotgun (WGS) entry which is preliminary data.</text>
</comment>
<gene>
    <name evidence="2" type="ORF">FFLO_02229</name>
</gene>
<protein>
    <submittedName>
        <fullName evidence="2">Uncharacterized protein</fullName>
    </submittedName>
</protein>
<evidence type="ECO:0000313" key="3">
    <source>
        <dbReference type="Proteomes" id="UP000812966"/>
    </source>
</evidence>
<proteinExistence type="predicted"/>
<feature type="compositionally biased region" description="Polar residues" evidence="1">
    <location>
        <begin position="48"/>
        <end position="60"/>
    </location>
</feature>